<dbReference type="Ensembl" id="ENSXETT00000096527">
    <property type="protein sequence ID" value="ENSXETP00000085222"/>
    <property type="gene ID" value="ENSXETG00000038756"/>
</dbReference>
<organism evidence="5">
    <name type="scientific">Xenopus tropicalis</name>
    <name type="common">Western clawed frog</name>
    <name type="synonym">Silurana tropicalis</name>
    <dbReference type="NCBI Taxonomy" id="8364"/>
    <lineage>
        <taxon>Eukaryota</taxon>
        <taxon>Metazoa</taxon>
        <taxon>Chordata</taxon>
        <taxon>Craniata</taxon>
        <taxon>Vertebrata</taxon>
        <taxon>Euteleostomi</taxon>
        <taxon>Amphibia</taxon>
        <taxon>Batrachia</taxon>
        <taxon>Anura</taxon>
        <taxon>Pipoidea</taxon>
        <taxon>Pipidae</taxon>
        <taxon>Xenopodinae</taxon>
        <taxon>Xenopus</taxon>
        <taxon>Silurana</taxon>
    </lineage>
</organism>
<proteinExistence type="predicted"/>
<dbReference type="Xenbase" id="XB-GENE-29090651">
    <property type="gene designation" value="LOC108645874"/>
</dbReference>
<accession>A0A6I8RVH3</accession>
<dbReference type="InterPro" id="IPR001507">
    <property type="entry name" value="ZP_dom"/>
</dbReference>
<dbReference type="KEGG" id="xtr:108645874"/>
<gene>
    <name evidence="7 8" type="primary">LOC108645874</name>
    <name evidence="5" type="synonym">LOC116408844</name>
</gene>
<evidence type="ECO:0000313" key="7">
    <source>
        <dbReference type="RefSeq" id="XP_031752744.1"/>
    </source>
</evidence>
<dbReference type="Proteomes" id="UP000008143">
    <property type="component" value="Chromosome 2"/>
</dbReference>
<evidence type="ECO:0000313" key="6">
    <source>
        <dbReference type="Proteomes" id="UP000008143"/>
    </source>
</evidence>
<dbReference type="RefSeq" id="XP_031752744.1">
    <property type="nucleotide sequence ID" value="XM_031896884.1"/>
</dbReference>
<evidence type="ECO:0000259" key="4">
    <source>
        <dbReference type="PROSITE" id="PS51034"/>
    </source>
</evidence>
<evidence type="ECO:0000313" key="8">
    <source>
        <dbReference type="Xenbase" id="XB-GENE-29090651"/>
    </source>
</evidence>
<dbReference type="AlphaFoldDB" id="A0A6I8RVH3"/>
<dbReference type="Gene3D" id="2.60.40.3210">
    <property type="entry name" value="Zona pellucida, ZP-N domain"/>
    <property type="match status" value="1"/>
</dbReference>
<dbReference type="GeneTree" id="ENSGT00940000156038"/>
<feature type="signal peptide" evidence="3">
    <location>
        <begin position="1"/>
        <end position="20"/>
    </location>
</feature>
<evidence type="ECO:0000256" key="3">
    <source>
        <dbReference type="SAM" id="SignalP"/>
    </source>
</evidence>
<reference evidence="5" key="2">
    <citation type="submission" date="2020-05" db="UniProtKB">
        <authorList>
            <consortium name="Ensembl"/>
        </authorList>
    </citation>
    <scope>IDENTIFICATION</scope>
</reference>
<dbReference type="PANTHER" id="PTHR14002:SF51">
    <property type="entry name" value="THYROID HORMONE DOWN-REGULATED PROTEIN (GENE 17)"/>
    <property type="match status" value="1"/>
</dbReference>
<dbReference type="GeneID" id="108645874"/>
<feature type="domain" description="ZP" evidence="4">
    <location>
        <begin position="56"/>
        <end position="308"/>
    </location>
</feature>
<dbReference type="AGR" id="Xenbase:XB-GENE-29090651"/>
<reference evidence="7" key="3">
    <citation type="submission" date="2025-04" db="UniProtKB">
        <authorList>
            <consortium name="RefSeq"/>
        </authorList>
    </citation>
    <scope>IDENTIFICATION</scope>
    <source>
        <strain evidence="7">Nigerian</strain>
        <tissue evidence="7">Liver and blood</tissue>
    </source>
</reference>
<dbReference type="OMA" id="WHIGTGE"/>
<dbReference type="InterPro" id="IPR055355">
    <property type="entry name" value="ZP-C"/>
</dbReference>
<reference evidence="5" key="1">
    <citation type="journal article" date="2010" name="Science">
        <title>The genome of the Western clawed frog Xenopus tropicalis.</title>
        <authorList>
            <person name="Hellsten U."/>
            <person name="Harland R.M."/>
            <person name="Gilchrist M.J."/>
            <person name="Hendrix D."/>
            <person name="Jurka J."/>
            <person name="Kapitonov V."/>
            <person name="Ovcharenko I."/>
            <person name="Putnam N.H."/>
            <person name="Shu S."/>
            <person name="Taher L."/>
            <person name="Blitz I.L."/>
            <person name="Blumberg B."/>
            <person name="Dichmann D.S."/>
            <person name="Dubchak I."/>
            <person name="Amaya E."/>
            <person name="Detter J.C."/>
            <person name="Fletcher R."/>
            <person name="Gerhard D.S."/>
            <person name="Goodstein D."/>
            <person name="Graves T."/>
            <person name="Grigoriev I.V."/>
            <person name="Grimwood J."/>
            <person name="Kawashima T."/>
            <person name="Lindquist E."/>
            <person name="Lucas S.M."/>
            <person name="Mead P.E."/>
            <person name="Mitros T."/>
            <person name="Ogino H."/>
            <person name="Ohta Y."/>
            <person name="Poliakov A.V."/>
            <person name="Pollet N."/>
            <person name="Robert J."/>
            <person name="Salamov A."/>
            <person name="Sater A.K."/>
            <person name="Schmutz J."/>
            <person name="Terry A."/>
            <person name="Vize P.D."/>
            <person name="Warren W.C."/>
            <person name="Wells D."/>
            <person name="Wills A."/>
            <person name="Wilson R.K."/>
            <person name="Zimmerman L.B."/>
            <person name="Zorn A.M."/>
            <person name="Grainger R."/>
            <person name="Grammer T."/>
            <person name="Khokha M.K."/>
            <person name="Richardson P.M."/>
            <person name="Rokhsar D.S."/>
        </authorList>
    </citation>
    <scope>NUCLEOTIDE SEQUENCE [LARGE SCALE GENOMIC DNA]</scope>
    <source>
        <strain evidence="5">Nigerian</strain>
    </source>
</reference>
<dbReference type="PANTHER" id="PTHR14002">
    <property type="entry name" value="ENDOGLIN/TGF-BETA RECEPTOR TYPE III"/>
    <property type="match status" value="1"/>
</dbReference>
<feature type="chain" id="PRO_5044634186" evidence="3">
    <location>
        <begin position="21"/>
        <end position="354"/>
    </location>
</feature>
<dbReference type="SMART" id="SM00241">
    <property type="entry name" value="ZP"/>
    <property type="match status" value="1"/>
</dbReference>
<dbReference type="Pfam" id="PF00100">
    <property type="entry name" value="Zona_pellucida"/>
    <property type="match status" value="1"/>
</dbReference>
<dbReference type="Gene3D" id="2.60.40.4100">
    <property type="entry name" value="Zona pellucida, ZP-C domain"/>
    <property type="match status" value="1"/>
</dbReference>
<protein>
    <submittedName>
        <fullName evidence="5 7">Uromodulin-like</fullName>
    </submittedName>
</protein>
<dbReference type="InterPro" id="IPR042235">
    <property type="entry name" value="ZP-C_dom"/>
</dbReference>
<sequence>MKFCLEFLVILCSLTTVVTSCPTCVSDEICNNITNNCDCNPSTYSETVQIPPPELTCNNNMVLRIPRCQMERNGYDSSSLHLNTPSCRLSSYYANVSYLGILWHIGTGECGNTKVENSTHITYYNNLYITPKTSPFITKNNVTFTFSCSIPLNSGTGLNFPVKAITGNDVISVPGVPGSISITMAIYTDQSFSNIVTTSTTLVVEQNIYVSVLMQTVDNYNIKVVNLYTSASSNRSADPKYYLLQNGCPNLSLGAFLFTTIWNGQFTEARFQFKAFKIASSDVFYLYADVTTCNSSCIQNCNSRSADINAQTYSSTVGVRLQFTSNSASSCFGCFSRKWALSSLLLPLILMMIM</sequence>
<evidence type="ECO:0000256" key="2">
    <source>
        <dbReference type="ARBA" id="ARBA00023157"/>
    </source>
</evidence>
<dbReference type="PROSITE" id="PS51034">
    <property type="entry name" value="ZP_2"/>
    <property type="match status" value="1"/>
</dbReference>
<dbReference type="PROSITE" id="PS51257">
    <property type="entry name" value="PROKAR_LIPOPROTEIN"/>
    <property type="match status" value="1"/>
</dbReference>
<dbReference type="Bgee" id="ENSXETG00000038756">
    <property type="expression patterns" value="Expressed in embryo"/>
</dbReference>
<keyword evidence="1 3" id="KW-0732">Signal</keyword>
<dbReference type="OrthoDB" id="10063988at2759"/>
<keyword evidence="6" id="KW-1185">Reference proteome</keyword>
<evidence type="ECO:0000313" key="5">
    <source>
        <dbReference type="Ensembl" id="ENSXETP00000085222"/>
    </source>
</evidence>
<keyword evidence="2" id="KW-1015">Disulfide bond</keyword>
<evidence type="ECO:0000256" key="1">
    <source>
        <dbReference type="ARBA" id="ARBA00022729"/>
    </source>
</evidence>
<name>A0A6I8RVH3_XENTR</name>